<organism evidence="1">
    <name type="scientific">marine sediment metagenome</name>
    <dbReference type="NCBI Taxonomy" id="412755"/>
    <lineage>
        <taxon>unclassified sequences</taxon>
        <taxon>metagenomes</taxon>
        <taxon>ecological metagenomes</taxon>
    </lineage>
</organism>
<reference evidence="1" key="1">
    <citation type="journal article" date="2014" name="Front. Microbiol.">
        <title>High frequency of phylogenetically diverse reductive dehalogenase-homologous genes in deep subseafloor sedimentary metagenomes.</title>
        <authorList>
            <person name="Kawai M."/>
            <person name="Futagami T."/>
            <person name="Toyoda A."/>
            <person name="Takaki Y."/>
            <person name="Nishi S."/>
            <person name="Hori S."/>
            <person name="Arai W."/>
            <person name="Tsubouchi T."/>
            <person name="Morono Y."/>
            <person name="Uchiyama I."/>
            <person name="Ito T."/>
            <person name="Fujiyama A."/>
            <person name="Inagaki F."/>
            <person name="Takami H."/>
        </authorList>
    </citation>
    <scope>NUCLEOTIDE SEQUENCE</scope>
    <source>
        <strain evidence="1">Expedition CK06-06</strain>
    </source>
</reference>
<comment type="caution">
    <text evidence="1">The sequence shown here is derived from an EMBL/GenBank/DDBJ whole genome shotgun (WGS) entry which is preliminary data.</text>
</comment>
<name>X0YM59_9ZZZZ</name>
<sequence length="59" mass="6582">MKVLKIDEVKSTNVEPGRASKPLVDASIGAKNVQIIWMEVPAGWKSNVQTRDVEEILYV</sequence>
<dbReference type="AlphaFoldDB" id="X0YM59"/>
<accession>X0YM59</accession>
<dbReference type="EMBL" id="BART01007388">
    <property type="protein sequence ID" value="GAG57160.1"/>
    <property type="molecule type" value="Genomic_DNA"/>
</dbReference>
<gene>
    <name evidence="1" type="ORF">S01H4_16820</name>
</gene>
<feature type="non-terminal residue" evidence="1">
    <location>
        <position position="59"/>
    </location>
</feature>
<proteinExistence type="predicted"/>
<protein>
    <submittedName>
        <fullName evidence="1">Uncharacterized protein</fullName>
    </submittedName>
</protein>
<evidence type="ECO:0000313" key="1">
    <source>
        <dbReference type="EMBL" id="GAG57160.1"/>
    </source>
</evidence>